<dbReference type="STRING" id="106549.A0A540NLL6"/>
<dbReference type="Proteomes" id="UP000315295">
    <property type="component" value="Unassembled WGS sequence"/>
</dbReference>
<dbReference type="AlphaFoldDB" id="A0A540NLL6"/>
<proteinExistence type="inferred from homology"/>
<comment type="caution">
    <text evidence="2">The sequence shown here is derived from an EMBL/GenBank/DDBJ whole genome shotgun (WGS) entry which is preliminary data.</text>
</comment>
<sequence>MLSDSVGHRNIMKDKEQNPARLAQLIIVGQQDDRSEPAKESSTLSVFVNSEPMREEQVQNVVKFLSHSKVRGSLLLFADGLFSRRRVSQKKRLTKRYGVCL</sequence>
<dbReference type="GO" id="GO:1990429">
    <property type="term" value="C:peroxisomal importomer complex"/>
    <property type="evidence" value="ECO:0007669"/>
    <property type="project" value="TreeGrafter"/>
</dbReference>
<keyword evidence="3" id="KW-1185">Reference proteome</keyword>
<comment type="subcellular location">
    <subcellularLocation>
        <location evidence="1">Peroxisome membrane</location>
    </subcellularLocation>
</comment>
<keyword evidence="1" id="KW-0576">Peroxisome</keyword>
<reference evidence="2 3" key="1">
    <citation type="journal article" date="2019" name="G3 (Bethesda)">
        <title>Sequencing of a Wild Apple (Malus baccata) Genome Unravels the Differences Between Cultivated and Wild Apple Species Regarding Disease Resistance and Cold Tolerance.</title>
        <authorList>
            <person name="Chen X."/>
        </authorList>
    </citation>
    <scope>NUCLEOTIDE SEQUENCE [LARGE SCALE GENOMIC DNA]</scope>
    <source>
        <strain evidence="3">cv. Shandingzi</strain>
        <tissue evidence="2">Leaves</tissue>
    </source>
</reference>
<dbReference type="InterPro" id="IPR025655">
    <property type="entry name" value="PEX14"/>
</dbReference>
<dbReference type="GO" id="GO:0005778">
    <property type="term" value="C:peroxisomal membrane"/>
    <property type="evidence" value="ECO:0007669"/>
    <property type="project" value="UniProtKB-SubCell"/>
</dbReference>
<dbReference type="Gene3D" id="1.10.10.10">
    <property type="entry name" value="Winged helix-like DNA-binding domain superfamily/Winged helix DNA-binding domain"/>
    <property type="match status" value="1"/>
</dbReference>
<keyword evidence="1" id="KW-0813">Transport</keyword>
<dbReference type="GO" id="GO:0005102">
    <property type="term" value="F:signaling receptor binding"/>
    <property type="evidence" value="ECO:0007669"/>
    <property type="project" value="TreeGrafter"/>
</dbReference>
<comment type="function">
    <text evidence="1">Component of the PEX13-PEX14 docking complex, a translocon channel that specifically mediates the import of peroxisomal cargo proteins bound to PEX5 receptor. The PEX13-PEX14 docking complex forms a large import pore which can be opened to a diameter of about 9 nm. Mechanistically, PEX5 receptor along with cargo proteins associates with the PEX14 subunit of the PEX13-PEX14 docking complex in the cytosol, leading to the insertion of the receptor into the organelle membrane with the concomitant translocation of the cargo into the peroxisome matrix.</text>
</comment>
<dbReference type="InterPro" id="IPR036388">
    <property type="entry name" value="WH-like_DNA-bd_sf"/>
</dbReference>
<dbReference type="EMBL" id="VIEB01000025">
    <property type="protein sequence ID" value="TQE11927.1"/>
    <property type="molecule type" value="Genomic_DNA"/>
</dbReference>
<dbReference type="PANTHER" id="PTHR23058:SF0">
    <property type="entry name" value="PEROXISOMAL MEMBRANE PROTEIN PEX14"/>
    <property type="match status" value="1"/>
</dbReference>
<evidence type="ECO:0000313" key="2">
    <source>
        <dbReference type="EMBL" id="TQE11927.1"/>
    </source>
</evidence>
<organism evidence="2 3">
    <name type="scientific">Malus baccata</name>
    <name type="common">Siberian crab apple</name>
    <name type="synonym">Pyrus baccata</name>
    <dbReference type="NCBI Taxonomy" id="106549"/>
    <lineage>
        <taxon>Eukaryota</taxon>
        <taxon>Viridiplantae</taxon>
        <taxon>Streptophyta</taxon>
        <taxon>Embryophyta</taxon>
        <taxon>Tracheophyta</taxon>
        <taxon>Spermatophyta</taxon>
        <taxon>Magnoliopsida</taxon>
        <taxon>eudicotyledons</taxon>
        <taxon>Gunneridae</taxon>
        <taxon>Pentapetalae</taxon>
        <taxon>rosids</taxon>
        <taxon>fabids</taxon>
        <taxon>Rosales</taxon>
        <taxon>Rosaceae</taxon>
        <taxon>Amygdaloideae</taxon>
        <taxon>Maleae</taxon>
        <taxon>Malus</taxon>
    </lineage>
</organism>
<accession>A0A540NLL6</accession>
<evidence type="ECO:0000256" key="1">
    <source>
        <dbReference type="RuleBase" id="RU367032"/>
    </source>
</evidence>
<comment type="similarity">
    <text evidence="1">Belongs to the peroxin-14 family.</text>
</comment>
<name>A0A540NLL6_MALBA</name>
<gene>
    <name evidence="2" type="ORF">C1H46_002561</name>
</gene>
<keyword evidence="1" id="KW-0472">Membrane</keyword>
<keyword evidence="1" id="KW-0653">Protein transport</keyword>
<dbReference type="GO" id="GO:0016560">
    <property type="term" value="P:protein import into peroxisome matrix, docking"/>
    <property type="evidence" value="ECO:0007669"/>
    <property type="project" value="UniProtKB-UniRule"/>
</dbReference>
<dbReference type="PANTHER" id="PTHR23058">
    <property type="entry name" value="PEROXISOMAL MEMBRANE PROTEIN PEX14"/>
    <property type="match status" value="1"/>
</dbReference>
<evidence type="ECO:0000313" key="3">
    <source>
        <dbReference type="Proteomes" id="UP000315295"/>
    </source>
</evidence>
<protein>
    <recommendedName>
        <fullName evidence="1">Peroxisomal membrane protein PEX14</fullName>
    </recommendedName>
    <alternativeName>
        <fullName evidence="1">Peroxin-14</fullName>
    </alternativeName>
</protein>